<keyword evidence="3" id="KW-0540">Nuclease</keyword>
<sequence length="916" mass="102637">MDRRFLRLWAKSSKDGHTGHPVIAHLLDVAASAGAILDLEPDSTRQRYAEDFGLPLEQAMPLLLSLIALHDIGKVSPAFQQKWPQGWANLITTEPRFDWKSAGRMPPTAPPEDVSHSLISQAVLPSLLASLNVSRSFAEGIADAVGCHHGFRATSLDKARQKREVGTDIWDEARKKLFETVLEMVGATALPTVQRLSPAAFMRLAGLTSFADWIGSSFYPELKFDGFEDDLPGYWEASKALARKRLGELGWTKRATLVEQPRPLREVFDYLAKASGKPFVPRPLQLWVKRLVRATDRPTLLLIEAAMGEGKTEAAFYAYLRLQAQNGHRGLYVALPTMATGNQMFERTLGFLNEQGRGREVKLDLQLIHGATQLNELYQKLQGKILPNTEREEDLLENVEARAYFTHKKQALLSEYGVGTVDQALLTVLNIKHQFVRLWGLGNRVVIIDEVHAYDTYTSELILTLVRWLHALGSSVILMSATLPKEKRRQILEAYGGQNLDTDHYPRIYKISGGQTTLVRFKGDKTRAVTVGLQAVESGLEAIVKLLEEKLENGGCAVCIVNTVDRAQELYRKIGHLNPMLFHARFPAEDRARLEGEVLARFGKNATLENGQRPEKAVLVATQVVEQSLDLDFDLMVSDLAPADLLLQRAGRLWRHKRGQRPMAEPVLYVAGLAHQGELPDLRTHYWDKVYAPFILYKTWEALRGLERLTLPADIDPLVQRVYDGAELALALSPEARQKIAEHRAEFDRQALLDRKDGEAAVISHLMAGELQLREAVQSREEDDPPDGRPIALTRKGEGSTTVIPLFEIDDKLFLDRGATRPYDPKQPAQTFMRAVRLSRVSVVGSTNPRRSVPSALEQYNQAQGIDKRFKAWEKDALLRNCVPLVLDAQGIVVIGKTEVSLHDKLGVVYRKLETQ</sequence>
<dbReference type="GO" id="GO:0003723">
    <property type="term" value="F:RNA binding"/>
    <property type="evidence" value="ECO:0007669"/>
    <property type="project" value="TreeGrafter"/>
</dbReference>
<organism evidence="13 14">
    <name type="scientific">Meiothermus hypogaeus NBRC 106114</name>
    <dbReference type="NCBI Taxonomy" id="1227553"/>
    <lineage>
        <taxon>Bacteria</taxon>
        <taxon>Thermotogati</taxon>
        <taxon>Deinococcota</taxon>
        <taxon>Deinococci</taxon>
        <taxon>Thermales</taxon>
        <taxon>Thermaceae</taxon>
        <taxon>Meiothermus</taxon>
    </lineage>
</organism>
<dbReference type="GO" id="GO:0051607">
    <property type="term" value="P:defense response to virus"/>
    <property type="evidence" value="ECO:0007669"/>
    <property type="project" value="UniProtKB-KW"/>
</dbReference>
<dbReference type="InterPro" id="IPR054712">
    <property type="entry name" value="Cas3-like_dom"/>
</dbReference>
<dbReference type="SUPFAM" id="SSF52540">
    <property type="entry name" value="P-loop containing nucleoside triphosphate hydrolases"/>
    <property type="match status" value="1"/>
</dbReference>
<dbReference type="InterPro" id="IPR041372">
    <property type="entry name" value="Cas3_C"/>
</dbReference>
<dbReference type="PROSITE" id="PS51643">
    <property type="entry name" value="HD_CAS3"/>
    <property type="match status" value="1"/>
</dbReference>
<dbReference type="Gene3D" id="3.40.50.300">
    <property type="entry name" value="P-loop containing nucleotide triphosphate hydrolases"/>
    <property type="match status" value="2"/>
</dbReference>
<dbReference type="RefSeq" id="WP_119342300.1">
    <property type="nucleotide sequence ID" value="NZ_BJXL01000003.1"/>
</dbReference>
<comment type="similarity">
    <text evidence="1">In the N-terminal section; belongs to the CRISPR-associated nuclease Cas3-HD family.</text>
</comment>
<evidence type="ECO:0000256" key="10">
    <source>
        <dbReference type="SAM" id="MobiDB-lite"/>
    </source>
</evidence>
<dbReference type="PANTHER" id="PTHR47963:SF9">
    <property type="entry name" value="CRISPR-ASSOCIATED ENDONUCLEASE_HELICASE CAS3"/>
    <property type="match status" value="1"/>
</dbReference>
<evidence type="ECO:0000256" key="1">
    <source>
        <dbReference type="ARBA" id="ARBA00006847"/>
    </source>
</evidence>
<dbReference type="GO" id="GO:0003724">
    <property type="term" value="F:RNA helicase activity"/>
    <property type="evidence" value="ECO:0007669"/>
    <property type="project" value="TreeGrafter"/>
</dbReference>
<dbReference type="InterPro" id="IPR014001">
    <property type="entry name" value="Helicase_ATP-bd"/>
</dbReference>
<evidence type="ECO:0000256" key="6">
    <source>
        <dbReference type="ARBA" id="ARBA00022801"/>
    </source>
</evidence>
<dbReference type="InterPro" id="IPR006483">
    <property type="entry name" value="CRISPR-assoc_Cas3_HD"/>
</dbReference>
<dbReference type="PROSITE" id="PS51192">
    <property type="entry name" value="HELICASE_ATP_BIND_1"/>
    <property type="match status" value="1"/>
</dbReference>
<dbReference type="InterPro" id="IPR027417">
    <property type="entry name" value="P-loop_NTPase"/>
</dbReference>
<evidence type="ECO:0000256" key="2">
    <source>
        <dbReference type="ARBA" id="ARBA00009046"/>
    </source>
</evidence>
<keyword evidence="8" id="KW-0067">ATP-binding</keyword>
<dbReference type="Pfam" id="PF22590">
    <property type="entry name" value="Cas3-like_C_2"/>
    <property type="match status" value="1"/>
</dbReference>
<keyword evidence="4" id="KW-0479">Metal-binding</keyword>
<comment type="caution">
    <text evidence="13">The sequence shown here is derived from an EMBL/GenBank/DDBJ whole genome shotgun (WGS) entry which is preliminary data.</text>
</comment>
<dbReference type="Pfam" id="PF18395">
    <property type="entry name" value="Cas3_C"/>
    <property type="match status" value="1"/>
</dbReference>
<keyword evidence="6" id="KW-0378">Hydrolase</keyword>
<feature type="domain" description="Helicase ATP-binding" evidence="11">
    <location>
        <begin position="292"/>
        <end position="501"/>
    </location>
</feature>
<reference evidence="13 14" key="1">
    <citation type="submission" date="2019-07" db="EMBL/GenBank/DDBJ databases">
        <title>Whole genome shotgun sequence of Meiothermus hypogaeus NBRC 106114.</title>
        <authorList>
            <person name="Hosoyama A."/>
            <person name="Uohara A."/>
            <person name="Ohji S."/>
            <person name="Ichikawa N."/>
        </authorList>
    </citation>
    <scope>NUCLEOTIDE SEQUENCE [LARGE SCALE GENOMIC DNA]</scope>
    <source>
        <strain evidence="13 14">NBRC 106114</strain>
    </source>
</reference>
<evidence type="ECO:0000256" key="4">
    <source>
        <dbReference type="ARBA" id="ARBA00022723"/>
    </source>
</evidence>
<evidence type="ECO:0000259" key="12">
    <source>
        <dbReference type="PROSITE" id="PS51643"/>
    </source>
</evidence>
<dbReference type="PANTHER" id="PTHR47963">
    <property type="entry name" value="DEAD-BOX ATP-DEPENDENT RNA HELICASE 47, MITOCHONDRIAL"/>
    <property type="match status" value="1"/>
</dbReference>
<accession>A0A511QZW9</accession>
<name>A0A511QZW9_9DEIN</name>
<dbReference type="GO" id="GO:0016787">
    <property type="term" value="F:hydrolase activity"/>
    <property type="evidence" value="ECO:0007669"/>
    <property type="project" value="UniProtKB-KW"/>
</dbReference>
<gene>
    <name evidence="13" type="primary">cas3</name>
    <name evidence="13" type="ORF">MHY01S_02580</name>
</gene>
<evidence type="ECO:0000256" key="7">
    <source>
        <dbReference type="ARBA" id="ARBA00022806"/>
    </source>
</evidence>
<dbReference type="GO" id="GO:0046872">
    <property type="term" value="F:metal ion binding"/>
    <property type="evidence" value="ECO:0007669"/>
    <property type="project" value="UniProtKB-KW"/>
</dbReference>
<keyword evidence="9" id="KW-0051">Antiviral defense</keyword>
<dbReference type="SMART" id="SM00487">
    <property type="entry name" value="DEXDc"/>
    <property type="match status" value="1"/>
</dbReference>
<keyword evidence="7 13" id="KW-0347">Helicase</keyword>
<dbReference type="AlphaFoldDB" id="A0A511QZW9"/>
<dbReference type="Gene3D" id="1.10.3210.30">
    <property type="match status" value="1"/>
</dbReference>
<dbReference type="GO" id="GO:0004519">
    <property type="term" value="F:endonuclease activity"/>
    <property type="evidence" value="ECO:0007669"/>
    <property type="project" value="UniProtKB-KW"/>
</dbReference>
<evidence type="ECO:0000256" key="8">
    <source>
        <dbReference type="ARBA" id="ARBA00022840"/>
    </source>
</evidence>
<evidence type="ECO:0000256" key="3">
    <source>
        <dbReference type="ARBA" id="ARBA00022722"/>
    </source>
</evidence>
<evidence type="ECO:0000259" key="11">
    <source>
        <dbReference type="PROSITE" id="PS51192"/>
    </source>
</evidence>
<evidence type="ECO:0000256" key="5">
    <source>
        <dbReference type="ARBA" id="ARBA00022741"/>
    </source>
</evidence>
<dbReference type="Pfam" id="PF18019">
    <property type="entry name" value="Cas3_HD"/>
    <property type="match status" value="1"/>
</dbReference>
<dbReference type="Pfam" id="PF00270">
    <property type="entry name" value="DEAD"/>
    <property type="match status" value="1"/>
</dbReference>
<dbReference type="EMBL" id="BJXL01000003">
    <property type="protein sequence ID" value="GEM82092.1"/>
    <property type="molecule type" value="Genomic_DNA"/>
</dbReference>
<dbReference type="SUPFAM" id="SSF109604">
    <property type="entry name" value="HD-domain/PDEase-like"/>
    <property type="match status" value="1"/>
</dbReference>
<dbReference type="InterPro" id="IPR038257">
    <property type="entry name" value="CRISPR-assoc_Cas3_HD_sf"/>
</dbReference>
<evidence type="ECO:0000256" key="9">
    <source>
        <dbReference type="ARBA" id="ARBA00023118"/>
    </source>
</evidence>
<keyword evidence="5" id="KW-0547">Nucleotide-binding</keyword>
<proteinExistence type="inferred from homology"/>
<dbReference type="GO" id="GO:0005524">
    <property type="term" value="F:ATP binding"/>
    <property type="evidence" value="ECO:0007669"/>
    <property type="project" value="UniProtKB-KW"/>
</dbReference>
<feature type="domain" description="HD Cas3-type" evidence="12">
    <location>
        <begin position="15"/>
        <end position="214"/>
    </location>
</feature>
<keyword evidence="13" id="KW-0255">Endonuclease</keyword>
<feature type="region of interest" description="Disordered" evidence="10">
    <location>
        <begin position="776"/>
        <end position="795"/>
    </location>
</feature>
<dbReference type="InterPro" id="IPR006474">
    <property type="entry name" value="Helicase_Cas3_CRISPR-ass_core"/>
</dbReference>
<dbReference type="InterPro" id="IPR011545">
    <property type="entry name" value="DEAD/DEAH_box_helicase_dom"/>
</dbReference>
<dbReference type="CDD" id="cd09641">
    <property type="entry name" value="Cas3''_I"/>
    <property type="match status" value="1"/>
</dbReference>
<protein>
    <submittedName>
        <fullName evidence="13">CRISPR-associated endonuclease/helicase Cas3</fullName>
    </submittedName>
</protein>
<dbReference type="NCBIfam" id="TIGR01596">
    <property type="entry name" value="cas3_HD"/>
    <property type="match status" value="1"/>
</dbReference>
<evidence type="ECO:0000313" key="13">
    <source>
        <dbReference type="EMBL" id="GEM82092.1"/>
    </source>
</evidence>
<dbReference type="OrthoDB" id="9810236at2"/>
<dbReference type="InterPro" id="IPR050547">
    <property type="entry name" value="DEAD_box_RNA_helicases"/>
</dbReference>
<comment type="similarity">
    <text evidence="2">In the central section; belongs to the CRISPR-associated helicase Cas3 family.</text>
</comment>
<evidence type="ECO:0000313" key="14">
    <source>
        <dbReference type="Proteomes" id="UP000321197"/>
    </source>
</evidence>
<dbReference type="NCBIfam" id="TIGR01587">
    <property type="entry name" value="cas3_core"/>
    <property type="match status" value="1"/>
</dbReference>
<dbReference type="Proteomes" id="UP000321197">
    <property type="component" value="Unassembled WGS sequence"/>
</dbReference>